<evidence type="ECO:0000313" key="1">
    <source>
        <dbReference type="EMBL" id="MFC2926230.1"/>
    </source>
</evidence>
<keyword evidence="2" id="KW-1185">Reference proteome</keyword>
<organism evidence="1 2">
    <name type="scientific">Hyphobacterium vulgare</name>
    <dbReference type="NCBI Taxonomy" id="1736751"/>
    <lineage>
        <taxon>Bacteria</taxon>
        <taxon>Pseudomonadati</taxon>
        <taxon>Pseudomonadota</taxon>
        <taxon>Alphaproteobacteria</taxon>
        <taxon>Maricaulales</taxon>
        <taxon>Maricaulaceae</taxon>
        <taxon>Hyphobacterium</taxon>
    </lineage>
</organism>
<dbReference type="EMBL" id="JBHRSV010000016">
    <property type="protein sequence ID" value="MFC2926230.1"/>
    <property type="molecule type" value="Genomic_DNA"/>
</dbReference>
<comment type="caution">
    <text evidence="1">The sequence shown here is derived from an EMBL/GenBank/DDBJ whole genome shotgun (WGS) entry which is preliminary data.</text>
</comment>
<evidence type="ECO:0000313" key="2">
    <source>
        <dbReference type="Proteomes" id="UP001595379"/>
    </source>
</evidence>
<proteinExistence type="predicted"/>
<gene>
    <name evidence="1" type="ORF">ACFOOR_08935</name>
</gene>
<evidence type="ECO:0008006" key="3">
    <source>
        <dbReference type="Google" id="ProtNLM"/>
    </source>
</evidence>
<dbReference type="RefSeq" id="WP_343164543.1">
    <property type="nucleotide sequence ID" value="NZ_JBHRSV010000016.1"/>
</dbReference>
<name>A0ABV6ZXM6_9PROT</name>
<protein>
    <recommendedName>
        <fullName evidence="3">CHAD domain-containing protein</fullName>
    </recommendedName>
</protein>
<dbReference type="Proteomes" id="UP001595379">
    <property type="component" value="Unassembled WGS sequence"/>
</dbReference>
<sequence>MAADGIHYEIFVKRHRKAGWSLAEAREDREEAIALAEKLLTTLPTGSVRVSKERYDDGSRTFRSSTVFEKGAEKFEQEKEKAGDASLPCLTPDDLSNPAARDTIHRTLAQWLERQQASPMELLHRPDLVEMLETGGTELQHAIQKVAVASARDGEANVHAYTRQLQDLIGRALTRIYQDGRNKKLPNFPAGRSFASTVEEICAKPNIYRLRAAIADRLSEERSYRDKVKCLIGFTDDLPADPELREIALTETDTFLSEILAFDSGIAGLVGDVSDLGGEVQRLADIYCGKPDAEDLCDAPAAARQLAGMIKSLSATRTAVARRLLAQLRKPRRMKPDCVASEVKLARALAQQLVLAQGPELPVDSLQDAFSQRSARLLTPETIADYLEDAEDANTEIARLLALEENIVGEQNKKKLAGYIRAALGAHRTESWFTRGPGNALDRLARLARHQARALKGHYPDEDLADLSRAFDKLGRKLLEASNLLDQVANSDRPVLDRVTSLLKLAATGVLPLGECVAEAQARAVKLLRSEAGLSEARADGERTKLGEIETLMKSLAA</sequence>
<accession>A0ABV6ZXM6</accession>
<reference evidence="2" key="1">
    <citation type="journal article" date="2019" name="Int. J. Syst. Evol. Microbiol.">
        <title>The Global Catalogue of Microorganisms (GCM) 10K type strain sequencing project: providing services to taxonomists for standard genome sequencing and annotation.</title>
        <authorList>
            <consortium name="The Broad Institute Genomics Platform"/>
            <consortium name="The Broad Institute Genome Sequencing Center for Infectious Disease"/>
            <person name="Wu L."/>
            <person name="Ma J."/>
        </authorList>
    </citation>
    <scope>NUCLEOTIDE SEQUENCE [LARGE SCALE GENOMIC DNA]</scope>
    <source>
        <strain evidence="2">KCTC 52487</strain>
    </source>
</reference>